<dbReference type="GO" id="GO:0047040">
    <property type="term" value="F:pteridine reductase activity"/>
    <property type="evidence" value="ECO:0007669"/>
    <property type="project" value="UniProtKB-EC"/>
</dbReference>
<dbReference type="InterPro" id="IPR020904">
    <property type="entry name" value="Sc_DH/Rdtase_CS"/>
</dbReference>
<proteinExistence type="inferred from homology"/>
<comment type="caution">
    <text evidence="3">The sequence shown here is derived from an EMBL/GenBank/DDBJ whole genome shotgun (WGS) entry which is preliminary data.</text>
</comment>
<evidence type="ECO:0000313" key="3">
    <source>
        <dbReference type="EMBL" id="TXH78315.1"/>
    </source>
</evidence>
<dbReference type="Proteomes" id="UP000321192">
    <property type="component" value="Unassembled WGS sequence"/>
</dbReference>
<name>A0A5C7S5R3_THASP</name>
<sequence>MRTSPPEPESTAAPLILVTGAARRVGAAIARRLHAGGARLALHYRHSAGEAEALAAELCALRADSAFTVGGDLARFGAAAEIAAAVLARGNRLDGLVNNASSFFPTPLGGVDRAAWDELMGSNLMGPLFLTQALAPALREARGAIVNIVDIHAQRPLAGYPVYCAAKAGLAALTRSFAIELAPAVRVNGVSPGPIEWPEDDQFPPAERERIVAHTLLGRVGNPDDIARTVAFLMFDAPYITGQILAVDGGRSAHL</sequence>
<dbReference type="Pfam" id="PF13561">
    <property type="entry name" value="adh_short_C2"/>
    <property type="match status" value="1"/>
</dbReference>
<evidence type="ECO:0000256" key="1">
    <source>
        <dbReference type="ARBA" id="ARBA00006484"/>
    </source>
</evidence>
<organism evidence="3 4">
    <name type="scientific">Thauera aminoaromatica</name>
    <dbReference type="NCBI Taxonomy" id="164330"/>
    <lineage>
        <taxon>Bacteria</taxon>
        <taxon>Pseudomonadati</taxon>
        <taxon>Pseudomonadota</taxon>
        <taxon>Betaproteobacteria</taxon>
        <taxon>Rhodocyclales</taxon>
        <taxon>Zoogloeaceae</taxon>
        <taxon>Thauera</taxon>
    </lineage>
</organism>
<keyword evidence="2 3" id="KW-0560">Oxidoreductase</keyword>
<dbReference type="PRINTS" id="PR00080">
    <property type="entry name" value="SDRFAMILY"/>
</dbReference>
<dbReference type="SUPFAM" id="SSF51735">
    <property type="entry name" value="NAD(P)-binding Rossmann-fold domains"/>
    <property type="match status" value="1"/>
</dbReference>
<comment type="similarity">
    <text evidence="1">Belongs to the short-chain dehydrogenases/reductases (SDR) family.</text>
</comment>
<dbReference type="Gene3D" id="3.40.50.720">
    <property type="entry name" value="NAD(P)-binding Rossmann-like Domain"/>
    <property type="match status" value="1"/>
</dbReference>
<accession>A0A5C7S5R3</accession>
<evidence type="ECO:0000313" key="4">
    <source>
        <dbReference type="Proteomes" id="UP000321192"/>
    </source>
</evidence>
<dbReference type="EMBL" id="SSFD01000394">
    <property type="protein sequence ID" value="TXH78315.1"/>
    <property type="molecule type" value="Genomic_DNA"/>
</dbReference>
<dbReference type="PROSITE" id="PS00061">
    <property type="entry name" value="ADH_SHORT"/>
    <property type="match status" value="1"/>
</dbReference>
<dbReference type="PANTHER" id="PTHR43639">
    <property type="entry name" value="OXIDOREDUCTASE, SHORT-CHAIN DEHYDROGENASE/REDUCTASE FAMILY (AFU_ORTHOLOGUE AFUA_5G02870)"/>
    <property type="match status" value="1"/>
</dbReference>
<dbReference type="AlphaFoldDB" id="A0A5C7S5R3"/>
<reference evidence="3 4" key="1">
    <citation type="submission" date="2018-09" db="EMBL/GenBank/DDBJ databases">
        <title>Metagenome Assembled Genomes from an Advanced Water Purification Facility.</title>
        <authorList>
            <person name="Stamps B.W."/>
            <person name="Spear J.R."/>
        </authorList>
    </citation>
    <scope>NUCLEOTIDE SEQUENCE [LARGE SCALE GENOMIC DNA]</scope>
    <source>
        <strain evidence="3">Bin_27_1</strain>
    </source>
</reference>
<dbReference type="InterPro" id="IPR002347">
    <property type="entry name" value="SDR_fam"/>
</dbReference>
<dbReference type="InterPro" id="IPR036291">
    <property type="entry name" value="NAD(P)-bd_dom_sf"/>
</dbReference>
<dbReference type="EC" id="1.5.1.33" evidence="3"/>
<dbReference type="NCBIfam" id="NF006598">
    <property type="entry name" value="PRK09135.1"/>
    <property type="match status" value="1"/>
</dbReference>
<dbReference type="PANTHER" id="PTHR43639:SF1">
    <property type="entry name" value="SHORT-CHAIN DEHYDROGENASE_REDUCTASE FAMILY PROTEIN"/>
    <property type="match status" value="1"/>
</dbReference>
<dbReference type="RefSeq" id="WP_276662703.1">
    <property type="nucleotide sequence ID" value="NZ_SSFD01000394.1"/>
</dbReference>
<evidence type="ECO:0000256" key="2">
    <source>
        <dbReference type="ARBA" id="ARBA00023002"/>
    </source>
</evidence>
<dbReference type="PRINTS" id="PR00081">
    <property type="entry name" value="GDHRDH"/>
</dbReference>
<protein>
    <submittedName>
        <fullName evidence="3">Pteridine reductase</fullName>
        <ecNumber evidence="3">1.5.1.33</ecNumber>
    </submittedName>
</protein>
<gene>
    <name evidence="3" type="ORF">E6Q80_23035</name>
</gene>